<proteinExistence type="predicted"/>
<reference evidence="1" key="1">
    <citation type="submission" date="2020-05" db="EMBL/GenBank/DDBJ databases">
        <title>Large-scale comparative analyses of tick genomes elucidate their genetic diversity and vector capacities.</title>
        <authorList>
            <person name="Jia N."/>
            <person name="Wang J."/>
            <person name="Shi W."/>
            <person name="Du L."/>
            <person name="Sun Y."/>
            <person name="Zhan W."/>
            <person name="Jiang J."/>
            <person name="Wang Q."/>
            <person name="Zhang B."/>
            <person name="Ji P."/>
            <person name="Sakyi L.B."/>
            <person name="Cui X."/>
            <person name="Yuan T."/>
            <person name="Jiang B."/>
            <person name="Yang W."/>
            <person name="Lam T.T.-Y."/>
            <person name="Chang Q."/>
            <person name="Ding S."/>
            <person name="Wang X."/>
            <person name="Zhu J."/>
            <person name="Ruan X."/>
            <person name="Zhao L."/>
            <person name="Wei J."/>
            <person name="Que T."/>
            <person name="Du C."/>
            <person name="Cheng J."/>
            <person name="Dai P."/>
            <person name="Han X."/>
            <person name="Huang E."/>
            <person name="Gao Y."/>
            <person name="Liu J."/>
            <person name="Shao H."/>
            <person name="Ye R."/>
            <person name="Li L."/>
            <person name="Wei W."/>
            <person name="Wang X."/>
            <person name="Wang C."/>
            <person name="Yang T."/>
            <person name="Huo Q."/>
            <person name="Li W."/>
            <person name="Guo W."/>
            <person name="Chen H."/>
            <person name="Zhou L."/>
            <person name="Ni X."/>
            <person name="Tian J."/>
            <person name="Zhou Y."/>
            <person name="Sheng Y."/>
            <person name="Liu T."/>
            <person name="Pan Y."/>
            <person name="Xia L."/>
            <person name="Li J."/>
            <person name="Zhao F."/>
            <person name="Cao W."/>
        </authorList>
    </citation>
    <scope>NUCLEOTIDE SEQUENCE</scope>
    <source>
        <strain evidence="1">Hyas-2018</strain>
    </source>
</reference>
<organism evidence="1 2">
    <name type="scientific">Hyalomma asiaticum</name>
    <name type="common">Tick</name>
    <dbReference type="NCBI Taxonomy" id="266040"/>
    <lineage>
        <taxon>Eukaryota</taxon>
        <taxon>Metazoa</taxon>
        <taxon>Ecdysozoa</taxon>
        <taxon>Arthropoda</taxon>
        <taxon>Chelicerata</taxon>
        <taxon>Arachnida</taxon>
        <taxon>Acari</taxon>
        <taxon>Parasitiformes</taxon>
        <taxon>Ixodida</taxon>
        <taxon>Ixodoidea</taxon>
        <taxon>Ixodidae</taxon>
        <taxon>Hyalomminae</taxon>
        <taxon>Hyalomma</taxon>
    </lineage>
</organism>
<evidence type="ECO:0000313" key="1">
    <source>
        <dbReference type="EMBL" id="KAH6937641.1"/>
    </source>
</evidence>
<comment type="caution">
    <text evidence="1">The sequence shown here is derived from an EMBL/GenBank/DDBJ whole genome shotgun (WGS) entry which is preliminary data.</text>
</comment>
<evidence type="ECO:0000313" key="2">
    <source>
        <dbReference type="Proteomes" id="UP000821845"/>
    </source>
</evidence>
<keyword evidence="2" id="KW-1185">Reference proteome</keyword>
<protein>
    <submittedName>
        <fullName evidence="1">Uncharacterized protein</fullName>
    </submittedName>
</protein>
<gene>
    <name evidence="1" type="ORF">HPB50_003070</name>
</gene>
<name>A0ACB7SUK6_HYAAI</name>
<accession>A0ACB7SUK6</accession>
<sequence>MVKRAAMVKHAEETVLKLQEQLRRLQACVVHVGCQTDDMFVDVEAPAPLLAELLRPIPDELHSEVPSEPVVEVGPCESEEAPAVHEEEPVVQEHRGVTPVPTVPVEPSGPAPTARKAAEPTRGEEVQKQQAEPPPPPPRGPPPAAEDEERAQEAPAEVPAAPVQSSSQEAAAPPEASARKGGRKR</sequence>
<dbReference type="Proteomes" id="UP000821845">
    <property type="component" value="Chromosome 2"/>
</dbReference>
<dbReference type="EMBL" id="CM023482">
    <property type="protein sequence ID" value="KAH6937641.1"/>
    <property type="molecule type" value="Genomic_DNA"/>
</dbReference>